<dbReference type="SUPFAM" id="SSF88946">
    <property type="entry name" value="Sigma2 domain of RNA polymerase sigma factors"/>
    <property type="match status" value="1"/>
</dbReference>
<feature type="domain" description="RNA polymerase sigma factor 70 region 4 type 2" evidence="7">
    <location>
        <begin position="121"/>
        <end position="173"/>
    </location>
</feature>
<keyword evidence="2" id="KW-0805">Transcription regulation</keyword>
<dbReference type="SUPFAM" id="SSF88659">
    <property type="entry name" value="Sigma3 and sigma4 domains of RNA polymerase sigma factors"/>
    <property type="match status" value="1"/>
</dbReference>
<evidence type="ECO:0000313" key="9">
    <source>
        <dbReference type="EMBL" id="RSU99307.1"/>
    </source>
</evidence>
<dbReference type="Pfam" id="PF08281">
    <property type="entry name" value="Sigma70_r4_2"/>
    <property type="match status" value="1"/>
</dbReference>
<dbReference type="EMBL" id="QQWO01000023">
    <property type="protein sequence ID" value="RSU99307.1"/>
    <property type="molecule type" value="Genomic_DNA"/>
</dbReference>
<proteinExistence type="inferred from homology"/>
<organism evidence="8 11">
    <name type="scientific">Sphingomonas koreensis</name>
    <dbReference type="NCBI Taxonomy" id="93064"/>
    <lineage>
        <taxon>Bacteria</taxon>
        <taxon>Pseudomonadati</taxon>
        <taxon>Pseudomonadota</taxon>
        <taxon>Alphaproteobacteria</taxon>
        <taxon>Sphingomonadales</taxon>
        <taxon>Sphingomonadaceae</taxon>
        <taxon>Sphingomonas</taxon>
    </lineage>
</organism>
<gene>
    <name evidence="8" type="ORF">BRX40_01405</name>
    <name evidence="9" type="ORF">CA257_20010</name>
    <name evidence="10" type="ORF">DAH66_21715</name>
</gene>
<dbReference type="GO" id="GO:0006352">
    <property type="term" value="P:DNA-templated transcription initiation"/>
    <property type="evidence" value="ECO:0007669"/>
    <property type="project" value="InterPro"/>
</dbReference>
<dbReference type="GO" id="GO:0003677">
    <property type="term" value="F:DNA binding"/>
    <property type="evidence" value="ECO:0007669"/>
    <property type="project" value="UniProtKB-KW"/>
</dbReference>
<dbReference type="PANTHER" id="PTHR43133:SF8">
    <property type="entry name" value="RNA POLYMERASE SIGMA FACTOR HI_1459-RELATED"/>
    <property type="match status" value="1"/>
</dbReference>
<accession>A0A1L6J5N2</accession>
<dbReference type="Pfam" id="PF04542">
    <property type="entry name" value="Sigma70_r2"/>
    <property type="match status" value="1"/>
</dbReference>
<dbReference type="Gene3D" id="1.10.1740.10">
    <property type="match status" value="1"/>
</dbReference>
<dbReference type="InterPro" id="IPR014284">
    <property type="entry name" value="RNA_pol_sigma-70_dom"/>
</dbReference>
<dbReference type="EMBL" id="CP018820">
    <property type="protein sequence ID" value="APR51262.1"/>
    <property type="molecule type" value="Genomic_DNA"/>
</dbReference>
<reference evidence="11" key="2">
    <citation type="submission" date="2016-12" db="EMBL/GenBank/DDBJ databases">
        <title>Whole genome sequencing of Sphingomonas sp. ABOJV.</title>
        <authorList>
            <person name="Conlan S."/>
            <person name="Thomas P.J."/>
            <person name="Mullikin J."/>
            <person name="Palmore T.N."/>
            <person name="Frank K.M."/>
            <person name="Segre J.A."/>
        </authorList>
    </citation>
    <scope>NUCLEOTIDE SEQUENCE [LARGE SCALE GENOMIC DNA]</scope>
    <source>
        <strain evidence="11">ABOJV</strain>
    </source>
</reference>
<dbReference type="PANTHER" id="PTHR43133">
    <property type="entry name" value="RNA POLYMERASE ECF-TYPE SIGMA FACTO"/>
    <property type="match status" value="1"/>
</dbReference>
<dbReference type="KEGG" id="skr:BRX40_01405"/>
<evidence type="ECO:0000256" key="5">
    <source>
        <dbReference type="ARBA" id="ARBA00023163"/>
    </source>
</evidence>
<dbReference type="Proteomes" id="UP000185161">
    <property type="component" value="Chromosome"/>
</dbReference>
<evidence type="ECO:0000259" key="6">
    <source>
        <dbReference type="Pfam" id="PF04542"/>
    </source>
</evidence>
<dbReference type="InterPro" id="IPR007627">
    <property type="entry name" value="RNA_pol_sigma70_r2"/>
</dbReference>
<dbReference type="OrthoDB" id="9803470at2"/>
<keyword evidence="11" id="KW-1185">Reference proteome</keyword>
<dbReference type="InterPro" id="IPR013324">
    <property type="entry name" value="RNA_pol_sigma_r3/r4-like"/>
</dbReference>
<evidence type="ECO:0000256" key="3">
    <source>
        <dbReference type="ARBA" id="ARBA00023082"/>
    </source>
</evidence>
<keyword evidence="3" id="KW-0731">Sigma factor</keyword>
<dbReference type="RefSeq" id="WP_075150415.1">
    <property type="nucleotide sequence ID" value="NZ_JAQQGM010000003.1"/>
</dbReference>
<dbReference type="Proteomes" id="UP000287746">
    <property type="component" value="Unassembled WGS sequence"/>
</dbReference>
<reference evidence="12 13" key="3">
    <citation type="submission" date="2018-07" db="EMBL/GenBank/DDBJ databases">
        <title>Genomic and Epidemiologic Investigation of an Indolent Hospital Outbreak.</title>
        <authorList>
            <person name="Johnson R.C."/>
            <person name="Deming C."/>
            <person name="Conlan S."/>
            <person name="Zellmer C.J."/>
            <person name="Michelin A.V."/>
            <person name="Lee-Lin S."/>
            <person name="Thomas P.J."/>
            <person name="Park M."/>
            <person name="Weingarten R.A."/>
            <person name="Less J."/>
            <person name="Dekker J.P."/>
            <person name="Frank K.M."/>
            <person name="Musser K.A."/>
            <person name="Mcquiston J.R."/>
            <person name="Henderson D.K."/>
            <person name="Lau A.F."/>
            <person name="Palmore T.N."/>
            <person name="Segre J.A."/>
        </authorList>
    </citation>
    <scope>NUCLEOTIDE SEQUENCE [LARGE SCALE GENOMIC DNA]</scope>
    <source>
        <strain evidence="10 13">SK-CDC1_0717</strain>
        <strain evidence="9 12">SK-NIH.Env10_0317</strain>
    </source>
</reference>
<protein>
    <submittedName>
        <fullName evidence="8">RNA polymerase subunit sigma-70</fullName>
    </submittedName>
    <submittedName>
        <fullName evidence="9">Sigma-70 family RNA polymerase sigma factor</fullName>
    </submittedName>
</protein>
<dbReference type="CDD" id="cd06171">
    <property type="entry name" value="Sigma70_r4"/>
    <property type="match status" value="1"/>
</dbReference>
<keyword evidence="5" id="KW-0804">Transcription</keyword>
<evidence type="ECO:0000259" key="7">
    <source>
        <dbReference type="Pfam" id="PF08281"/>
    </source>
</evidence>
<feature type="domain" description="RNA polymerase sigma-70 region 2" evidence="6">
    <location>
        <begin position="28"/>
        <end position="92"/>
    </location>
</feature>
<dbReference type="Proteomes" id="UP000286681">
    <property type="component" value="Unassembled WGS sequence"/>
</dbReference>
<dbReference type="InterPro" id="IPR013325">
    <property type="entry name" value="RNA_pol_sigma_r2"/>
</dbReference>
<dbReference type="InterPro" id="IPR039425">
    <property type="entry name" value="RNA_pol_sigma-70-like"/>
</dbReference>
<evidence type="ECO:0000256" key="1">
    <source>
        <dbReference type="ARBA" id="ARBA00010641"/>
    </source>
</evidence>
<name>A0A1L6J5N2_9SPHN</name>
<dbReference type="EMBL" id="QQYZ01000039">
    <property type="protein sequence ID" value="RSY76384.1"/>
    <property type="molecule type" value="Genomic_DNA"/>
</dbReference>
<evidence type="ECO:0000313" key="13">
    <source>
        <dbReference type="Proteomes" id="UP000287746"/>
    </source>
</evidence>
<dbReference type="NCBIfam" id="TIGR02937">
    <property type="entry name" value="sigma70-ECF"/>
    <property type="match status" value="1"/>
</dbReference>
<evidence type="ECO:0000313" key="10">
    <source>
        <dbReference type="EMBL" id="RSY76384.1"/>
    </source>
</evidence>
<dbReference type="STRING" id="93064.BRX40_01405"/>
<keyword evidence="4" id="KW-0238">DNA-binding</keyword>
<reference evidence="8" key="1">
    <citation type="submission" date="2016-12" db="EMBL/GenBank/DDBJ databases">
        <title>Whole genome sequencing of Sphingomonas koreensis.</title>
        <authorList>
            <person name="Conlan S."/>
            <person name="Thomas P.J."/>
            <person name="Mullikin J."/>
            <person name="Palmore T.N."/>
            <person name="Frank K.M."/>
            <person name="Segre J.A."/>
        </authorList>
    </citation>
    <scope>NUCLEOTIDE SEQUENCE</scope>
    <source>
        <strain evidence="8">ABOJV</strain>
    </source>
</reference>
<dbReference type="InterPro" id="IPR013249">
    <property type="entry name" value="RNA_pol_sigma70_r4_t2"/>
</dbReference>
<evidence type="ECO:0000256" key="2">
    <source>
        <dbReference type="ARBA" id="ARBA00023015"/>
    </source>
</evidence>
<evidence type="ECO:0000256" key="4">
    <source>
        <dbReference type="ARBA" id="ARBA00023125"/>
    </source>
</evidence>
<sequence>MDRTTARILDEYLVISARAGDAKAFNLLARRWQKKLIAHAWRLCGDADTARDAAQLGWIEIVRGLNRLQDERAFPAWAYRIVSRVCARQIEDIVRRRRLSDEIGAQPEVAMQNIENGHDSNMLRAAIQALPMDQRAAIALFHFEELSIAEVAVALDVPAGTVKTRLMHARRKLRVVLGGDE</sequence>
<dbReference type="InterPro" id="IPR036388">
    <property type="entry name" value="WH-like_DNA-bd_sf"/>
</dbReference>
<dbReference type="AlphaFoldDB" id="A0A1L6J5N2"/>
<comment type="similarity">
    <text evidence="1">Belongs to the sigma-70 factor family. ECF subfamily.</text>
</comment>
<dbReference type="GO" id="GO:0016987">
    <property type="term" value="F:sigma factor activity"/>
    <property type="evidence" value="ECO:0007669"/>
    <property type="project" value="UniProtKB-KW"/>
</dbReference>
<dbReference type="Gene3D" id="1.10.10.10">
    <property type="entry name" value="Winged helix-like DNA-binding domain superfamily/Winged helix DNA-binding domain"/>
    <property type="match status" value="1"/>
</dbReference>
<evidence type="ECO:0000313" key="12">
    <source>
        <dbReference type="Proteomes" id="UP000286681"/>
    </source>
</evidence>
<evidence type="ECO:0000313" key="8">
    <source>
        <dbReference type="EMBL" id="APR51262.1"/>
    </source>
</evidence>
<evidence type="ECO:0000313" key="11">
    <source>
        <dbReference type="Proteomes" id="UP000185161"/>
    </source>
</evidence>